<reference evidence="1" key="1">
    <citation type="submission" date="2022-07" db="EMBL/GenBank/DDBJ databases">
        <title>Diversity of ethanolamine utilization by human commensal Escherichia coli.</title>
        <authorList>
            <person name="Jubelin G."/>
        </authorList>
    </citation>
    <scope>NUCLEOTIDE SEQUENCE</scope>
    <source>
        <strain evidence="1">S1</strain>
    </source>
</reference>
<dbReference type="AlphaFoldDB" id="A0AAW5N2I7"/>
<feature type="non-terminal residue" evidence="1">
    <location>
        <position position="1"/>
    </location>
</feature>
<sequence>DDLAAGFVERVEGVEELLLDSLLVLEELDVVDQEQVVGPVALLEALDSLVAQLVYEVVHERLARDVADGELLRVLPDVLADGLEEVGLAET</sequence>
<gene>
    <name evidence="1" type="ORF">NVV43_25905</name>
</gene>
<evidence type="ECO:0000313" key="1">
    <source>
        <dbReference type="EMBL" id="MCR6678938.1"/>
    </source>
</evidence>
<accession>A0AAW5N2I7</accession>
<comment type="caution">
    <text evidence="1">The sequence shown here is derived from an EMBL/GenBank/DDBJ whole genome shotgun (WGS) entry which is preliminary data.</text>
</comment>
<proteinExistence type="predicted"/>
<evidence type="ECO:0000313" key="2">
    <source>
        <dbReference type="Proteomes" id="UP001206878"/>
    </source>
</evidence>
<name>A0AAW5N2I7_9ESCH</name>
<dbReference type="Proteomes" id="UP001206878">
    <property type="component" value="Unassembled WGS sequence"/>
</dbReference>
<protein>
    <submittedName>
        <fullName evidence="1">Uncharacterized protein</fullName>
    </submittedName>
</protein>
<organism evidence="1 2">
    <name type="scientific">Escherichia marmotae</name>
    <dbReference type="NCBI Taxonomy" id="1499973"/>
    <lineage>
        <taxon>Bacteria</taxon>
        <taxon>Pseudomonadati</taxon>
        <taxon>Pseudomonadota</taxon>
        <taxon>Gammaproteobacteria</taxon>
        <taxon>Enterobacterales</taxon>
        <taxon>Enterobacteriaceae</taxon>
        <taxon>Escherichia</taxon>
    </lineage>
</organism>
<feature type="non-terminal residue" evidence="1">
    <location>
        <position position="91"/>
    </location>
</feature>
<dbReference type="EMBL" id="JANPXH010000611">
    <property type="protein sequence ID" value="MCR6678938.1"/>
    <property type="molecule type" value="Genomic_DNA"/>
</dbReference>